<evidence type="ECO:0008006" key="3">
    <source>
        <dbReference type="Google" id="ProtNLM"/>
    </source>
</evidence>
<evidence type="ECO:0000313" key="1">
    <source>
        <dbReference type="EMBL" id="KAJ7709044.1"/>
    </source>
</evidence>
<proteinExistence type="predicted"/>
<dbReference type="AlphaFoldDB" id="A0AAD7GZW4"/>
<keyword evidence="2" id="KW-1185">Reference proteome</keyword>
<evidence type="ECO:0000313" key="2">
    <source>
        <dbReference type="Proteomes" id="UP001221757"/>
    </source>
</evidence>
<comment type="caution">
    <text evidence="1">The sequence shown here is derived from an EMBL/GenBank/DDBJ whole genome shotgun (WGS) entry which is preliminary data.</text>
</comment>
<gene>
    <name evidence="1" type="ORF">B0H17DRAFT_1124812</name>
</gene>
<name>A0AAD7GZW4_MYCRO</name>
<organism evidence="1 2">
    <name type="scientific">Mycena rosella</name>
    <name type="common">Pink bonnet</name>
    <name type="synonym">Agaricus rosellus</name>
    <dbReference type="NCBI Taxonomy" id="1033263"/>
    <lineage>
        <taxon>Eukaryota</taxon>
        <taxon>Fungi</taxon>
        <taxon>Dikarya</taxon>
        <taxon>Basidiomycota</taxon>
        <taxon>Agaricomycotina</taxon>
        <taxon>Agaricomycetes</taxon>
        <taxon>Agaricomycetidae</taxon>
        <taxon>Agaricales</taxon>
        <taxon>Marasmiineae</taxon>
        <taxon>Mycenaceae</taxon>
        <taxon>Mycena</taxon>
    </lineage>
</organism>
<reference evidence="1" key="1">
    <citation type="submission" date="2023-03" db="EMBL/GenBank/DDBJ databases">
        <title>Massive genome expansion in bonnet fungi (Mycena s.s.) driven by repeated elements and novel gene families across ecological guilds.</title>
        <authorList>
            <consortium name="Lawrence Berkeley National Laboratory"/>
            <person name="Harder C.B."/>
            <person name="Miyauchi S."/>
            <person name="Viragh M."/>
            <person name="Kuo A."/>
            <person name="Thoen E."/>
            <person name="Andreopoulos B."/>
            <person name="Lu D."/>
            <person name="Skrede I."/>
            <person name="Drula E."/>
            <person name="Henrissat B."/>
            <person name="Morin E."/>
            <person name="Kohler A."/>
            <person name="Barry K."/>
            <person name="LaButti K."/>
            <person name="Morin E."/>
            <person name="Salamov A."/>
            <person name="Lipzen A."/>
            <person name="Mereny Z."/>
            <person name="Hegedus B."/>
            <person name="Baldrian P."/>
            <person name="Stursova M."/>
            <person name="Weitz H."/>
            <person name="Taylor A."/>
            <person name="Grigoriev I.V."/>
            <person name="Nagy L.G."/>
            <person name="Martin F."/>
            <person name="Kauserud H."/>
        </authorList>
    </citation>
    <scope>NUCLEOTIDE SEQUENCE</scope>
    <source>
        <strain evidence="1">CBHHK067</strain>
    </source>
</reference>
<protein>
    <recommendedName>
        <fullName evidence="3">F-box domain-containing protein</fullName>
    </recommendedName>
</protein>
<sequence>MSFPLGAQHHELVNSNEPSLESDIPSIQSAVSETSKHLSFLDSEILGLRKRLKRLEEEHAAVHTYRMQNIIILSPLRRMPSEVLGNFFLCTLPLAGDAMDQGMFDVGSSPWVLTHISDHWRALAISNPALWSPIAINYSLSSRYPLPLLDTQITRARSLKIHFYGSEEFDSRPQITVFRFLAEHCFLWEELVISLTSDLVPILDTLRDCVPSLRRLRIKWDDVKSLAAVQSTNAFRTAPALLDVGIYNQYRLAPIFFPMWQLTRYQFDGPWEIHQNTLSMAQNLVEVHINICFEEGPWPEADTIIALPHLQRLYVSDIGVLNYIRTPALQELACYTYNEPHLLLHLKSFLVCSACNLRRLCFRGPPDSQHVIEILQKHPFITELAIITSDPEAELDALHEATNTLISRLTVSNSGEGMVVSPQLSAIDFGCKDVTCIDHALYLEMLKSRWSAEDCALKSSTLVADFGPGPDGLTLDGLHSLRQDGLDLTLLHGTRGSEVMDD</sequence>
<dbReference type="Proteomes" id="UP001221757">
    <property type="component" value="Unassembled WGS sequence"/>
</dbReference>
<dbReference type="EMBL" id="JARKIE010000003">
    <property type="protein sequence ID" value="KAJ7709044.1"/>
    <property type="molecule type" value="Genomic_DNA"/>
</dbReference>
<accession>A0AAD7GZW4</accession>